<accession>A0A8F9WNM3</accession>
<dbReference type="InterPro" id="IPR036728">
    <property type="entry name" value="PBP_GOBP_sf"/>
</dbReference>
<dbReference type="Pfam" id="PF01395">
    <property type="entry name" value="PBP_GOBP"/>
    <property type="match status" value="1"/>
</dbReference>
<protein>
    <submittedName>
        <fullName evidence="1">Odorant binding protein OBP3</fullName>
    </submittedName>
</protein>
<reference evidence="1" key="1">
    <citation type="journal article" name="Front. Physiol.">
        <title>A Detailed Spatial Expression Analysis of Wing Phenotypes Reveals Novel Patterns of Odorant Binding Proteins in the Soybean Aphid, Aphis glycines.</title>
        <authorList>
            <person name="Wang L."/>
            <person name="Yin H."/>
            <person name="Zhu Z."/>
            <person name="Yang S."/>
            <person name="Fan J."/>
        </authorList>
    </citation>
    <scope>NUCLEOTIDE SEQUENCE</scope>
</reference>
<organism evidence="1">
    <name type="scientific">Aphis glycines</name>
    <name type="common">Soybean aphid</name>
    <dbReference type="NCBI Taxonomy" id="307491"/>
    <lineage>
        <taxon>Eukaryota</taxon>
        <taxon>Metazoa</taxon>
        <taxon>Ecdysozoa</taxon>
        <taxon>Arthropoda</taxon>
        <taxon>Hexapoda</taxon>
        <taxon>Insecta</taxon>
        <taxon>Pterygota</taxon>
        <taxon>Neoptera</taxon>
        <taxon>Paraneoptera</taxon>
        <taxon>Hemiptera</taxon>
        <taxon>Sternorrhyncha</taxon>
        <taxon>Aphidomorpha</taxon>
        <taxon>Aphidoidea</taxon>
        <taxon>Aphididae</taxon>
        <taxon>Aphidini</taxon>
        <taxon>Aphis</taxon>
        <taxon>Aphis</taxon>
    </lineage>
</organism>
<proteinExistence type="evidence at transcript level"/>
<dbReference type="Gene3D" id="1.10.238.20">
    <property type="entry name" value="Pheromone/general odorant binding protein domain"/>
    <property type="match status" value="1"/>
</dbReference>
<dbReference type="GO" id="GO:0005549">
    <property type="term" value="F:odorant binding"/>
    <property type="evidence" value="ECO:0007669"/>
    <property type="project" value="InterPro"/>
</dbReference>
<dbReference type="InterPro" id="IPR006170">
    <property type="entry name" value="PBP/GOBP"/>
</dbReference>
<name>A0A8F9WNM3_APHGL</name>
<dbReference type="SUPFAM" id="SSF47565">
    <property type="entry name" value="Insect pheromone/odorant-binding proteins"/>
    <property type="match status" value="1"/>
</dbReference>
<dbReference type="CDD" id="cd23992">
    <property type="entry name" value="PBP_GOBP"/>
    <property type="match status" value="1"/>
</dbReference>
<sequence>MYIIIILYLIKRRAQSSPDGVSRQSDNNDNKFILWTVKTQSTYEMISSTFYTSLMFGIAMLISCSFGRFTTEQIDHYGKACNATEDDLVIVKSYKVPTSDTGKCLMKCMISKLGLLNDDGSYNKTGMEAGLKKYWSEWSTDTIESINNKCYEEALLVSKDIIATCNYAYVVMACLNKQLKLDNST</sequence>
<dbReference type="AlphaFoldDB" id="A0A8F9WNM3"/>
<evidence type="ECO:0000313" key="1">
    <source>
        <dbReference type="EMBL" id="QYL02813.1"/>
    </source>
</evidence>
<dbReference type="EMBL" id="MW924837">
    <property type="protein sequence ID" value="QYL02813.1"/>
    <property type="molecule type" value="mRNA"/>
</dbReference>